<feature type="compositionally biased region" description="Low complexity" evidence="1">
    <location>
        <begin position="12"/>
        <end position="36"/>
    </location>
</feature>
<gene>
    <name evidence="2" type="ORF">EUTSA_v10014193mg</name>
</gene>
<accession>V4LLP4</accession>
<dbReference type="PANTHER" id="PTHR15827">
    <property type="entry name" value="CYCLIN-DEPENDENT KINASE 2-INTERACTING PROTEIN"/>
    <property type="match status" value="1"/>
</dbReference>
<reference evidence="2 3" key="1">
    <citation type="journal article" date="2013" name="Front. Plant Sci.">
        <title>The Reference Genome of the Halophytic Plant Eutrema salsugineum.</title>
        <authorList>
            <person name="Yang R."/>
            <person name="Jarvis D.E."/>
            <person name="Chen H."/>
            <person name="Beilstein M.A."/>
            <person name="Grimwood J."/>
            <person name="Jenkins J."/>
            <person name="Shu S."/>
            <person name="Prochnik S."/>
            <person name="Xin M."/>
            <person name="Ma C."/>
            <person name="Schmutz J."/>
            <person name="Wing R.A."/>
            <person name="Mitchell-Olds T."/>
            <person name="Schumaker K.S."/>
            <person name="Wang X."/>
        </authorList>
    </citation>
    <scope>NUCLEOTIDE SEQUENCE [LARGE SCALE GENOMIC DNA]</scope>
</reference>
<dbReference type="Gramene" id="ESQ40733">
    <property type="protein sequence ID" value="ESQ40733"/>
    <property type="gene ID" value="EUTSA_v10014193mg"/>
</dbReference>
<keyword evidence="3" id="KW-1185">Reference proteome</keyword>
<proteinExistence type="predicted"/>
<evidence type="ECO:0000313" key="3">
    <source>
        <dbReference type="Proteomes" id="UP000030689"/>
    </source>
</evidence>
<dbReference type="EMBL" id="KI517464">
    <property type="protein sequence ID" value="ESQ40733.1"/>
    <property type="molecule type" value="Genomic_DNA"/>
</dbReference>
<protein>
    <submittedName>
        <fullName evidence="2">Uncharacterized protein</fullName>
    </submittedName>
</protein>
<dbReference type="KEGG" id="eus:EUTSA_v10014193mg"/>
<dbReference type="OrthoDB" id="1913984at2759"/>
<name>V4LLP4_EUTSA</name>
<dbReference type="STRING" id="72664.V4LLP4"/>
<organism evidence="2 3">
    <name type="scientific">Eutrema salsugineum</name>
    <name type="common">Saltwater cress</name>
    <name type="synonym">Sisymbrium salsugineum</name>
    <dbReference type="NCBI Taxonomy" id="72664"/>
    <lineage>
        <taxon>Eukaryota</taxon>
        <taxon>Viridiplantae</taxon>
        <taxon>Streptophyta</taxon>
        <taxon>Embryophyta</taxon>
        <taxon>Tracheophyta</taxon>
        <taxon>Spermatophyta</taxon>
        <taxon>Magnoliopsida</taxon>
        <taxon>eudicotyledons</taxon>
        <taxon>Gunneridae</taxon>
        <taxon>Pentapetalae</taxon>
        <taxon>rosids</taxon>
        <taxon>malvids</taxon>
        <taxon>Brassicales</taxon>
        <taxon>Brassicaceae</taxon>
        <taxon>Eutremeae</taxon>
        <taxon>Eutrema</taxon>
    </lineage>
</organism>
<dbReference type="Proteomes" id="UP000030689">
    <property type="component" value="Unassembled WGS sequence"/>
</dbReference>
<evidence type="ECO:0000256" key="1">
    <source>
        <dbReference type="SAM" id="MobiDB-lite"/>
    </source>
</evidence>
<dbReference type="eggNOG" id="ENOG502QR42">
    <property type="taxonomic scope" value="Eukaryota"/>
</dbReference>
<feature type="region of interest" description="Disordered" evidence="1">
    <location>
        <begin position="1"/>
        <end position="38"/>
    </location>
</feature>
<evidence type="ECO:0000313" key="2">
    <source>
        <dbReference type="EMBL" id="ESQ40733.1"/>
    </source>
</evidence>
<dbReference type="AlphaFoldDB" id="V4LLP4"/>
<sequence length="306" mass="34272">MSISQFPPSASPSPASSSRLLASSSPSPSPASSSSSMRLWRPAAQRNLRNQWSKLSTCRQQWVAACSGGRAHATSLVNSYLSQKYIPMMEFGVLCDMFDIKKKALKKLFMQQSSYRIKLLSSYKEMVAVVVEMVNASRSLRCYMKTSSGSLIQFSGSNEDSNDAGDCGGIHVFNFWNVSAFEAMAEELVDMFKREIMLKRLLIMELASLSCEEVPQPVKLSWSAELYNGEFDDLSNCSLYSIEVAEPILPRLKEDNLVISFVSQTNQPTAEILQMYLTTWLAEVNIDTHRMDEILAMVGEEIRVTF</sequence>
<dbReference type="PANTHER" id="PTHR15827:SF2">
    <property type="entry name" value="CYCLIN-DEPENDENT KINASE 2-INTERACTING PROTEIN"/>
    <property type="match status" value="1"/>
</dbReference>
<dbReference type="OMA" id="RYMDAME"/>